<accession>A0A8J5KA88</accession>
<dbReference type="AlphaFoldDB" id="A0A8J5KA88"/>
<feature type="region of interest" description="Disordered" evidence="1">
    <location>
        <begin position="188"/>
        <end position="210"/>
    </location>
</feature>
<reference evidence="2" key="1">
    <citation type="journal article" date="2021" name="Sci. Adv.">
        <title>The American lobster genome reveals insights on longevity, neural, and immune adaptations.</title>
        <authorList>
            <person name="Polinski J.M."/>
            <person name="Zimin A.V."/>
            <person name="Clark K.F."/>
            <person name="Kohn A.B."/>
            <person name="Sadowski N."/>
            <person name="Timp W."/>
            <person name="Ptitsyn A."/>
            <person name="Khanna P."/>
            <person name="Romanova D.Y."/>
            <person name="Williams P."/>
            <person name="Greenwood S.J."/>
            <person name="Moroz L.L."/>
            <person name="Walt D.R."/>
            <person name="Bodnar A.G."/>
        </authorList>
    </citation>
    <scope>NUCLEOTIDE SEQUENCE</scope>
    <source>
        <strain evidence="2">GMGI-L3</strain>
    </source>
</reference>
<evidence type="ECO:0000313" key="3">
    <source>
        <dbReference type="Proteomes" id="UP000747542"/>
    </source>
</evidence>
<gene>
    <name evidence="2" type="ORF">Hamer_G017071</name>
</gene>
<comment type="caution">
    <text evidence="2">The sequence shown here is derived from an EMBL/GenBank/DDBJ whole genome shotgun (WGS) entry which is preliminary data.</text>
</comment>
<feature type="compositionally biased region" description="Polar residues" evidence="1">
    <location>
        <begin position="250"/>
        <end position="266"/>
    </location>
</feature>
<dbReference type="Proteomes" id="UP000747542">
    <property type="component" value="Unassembled WGS sequence"/>
</dbReference>
<feature type="region of interest" description="Disordered" evidence="1">
    <location>
        <begin position="241"/>
        <end position="266"/>
    </location>
</feature>
<keyword evidence="3" id="KW-1185">Reference proteome</keyword>
<organism evidence="2 3">
    <name type="scientific">Homarus americanus</name>
    <name type="common">American lobster</name>
    <dbReference type="NCBI Taxonomy" id="6706"/>
    <lineage>
        <taxon>Eukaryota</taxon>
        <taxon>Metazoa</taxon>
        <taxon>Ecdysozoa</taxon>
        <taxon>Arthropoda</taxon>
        <taxon>Crustacea</taxon>
        <taxon>Multicrustacea</taxon>
        <taxon>Malacostraca</taxon>
        <taxon>Eumalacostraca</taxon>
        <taxon>Eucarida</taxon>
        <taxon>Decapoda</taxon>
        <taxon>Pleocyemata</taxon>
        <taxon>Astacidea</taxon>
        <taxon>Nephropoidea</taxon>
        <taxon>Nephropidae</taxon>
        <taxon>Homarus</taxon>
    </lineage>
</organism>
<protein>
    <submittedName>
        <fullName evidence="2">Uncharacterized protein</fullName>
    </submittedName>
</protein>
<name>A0A8J5KA88_HOMAM</name>
<dbReference type="EMBL" id="JAHLQT010021820">
    <property type="protein sequence ID" value="KAG7167169.1"/>
    <property type="molecule type" value="Genomic_DNA"/>
</dbReference>
<evidence type="ECO:0000313" key="2">
    <source>
        <dbReference type="EMBL" id="KAG7167169.1"/>
    </source>
</evidence>
<evidence type="ECO:0000256" key="1">
    <source>
        <dbReference type="SAM" id="MobiDB-lite"/>
    </source>
</evidence>
<proteinExistence type="predicted"/>
<sequence>MVCVGTDDHTDFVVSSDFGKIISISQGPIPVPVEGSKILPSMLPDKTFPEVVFREDTMYQQFNKDSKVVSNVTLGHEEVTDNTFPSRVEPLKQTSRIQVVHSTGRKEVVNLIESKDNVNFADTSSKMDSAGRLSKQCPQVSKHPSSSKYYGYNEQCANGLLPLKYCEESKSQHLYICTFVASSESLPPKNSVAASESLPPVDTLPSGSFSPTEYEPIRPHYISVQPQALHKQEAFMTPAANGGTREDGQEVTQDSQTSCGRSAGDGTSCSEVPVAVSVFLYGQEVKEENVSCEVNIKQEVDVVEEALDSPCSIYH</sequence>